<dbReference type="InterPro" id="IPR020057">
    <property type="entry name" value="Ribosomal_bL25_b-dom"/>
</dbReference>
<evidence type="ECO:0000259" key="8">
    <source>
        <dbReference type="Pfam" id="PF14693"/>
    </source>
</evidence>
<dbReference type="HAMAP" id="MF_01334">
    <property type="entry name" value="Ribosomal_bL25_CTC"/>
    <property type="match status" value="1"/>
</dbReference>
<dbReference type="InterPro" id="IPR020930">
    <property type="entry name" value="Ribosomal_uL5_bac-type"/>
</dbReference>
<dbReference type="InterPro" id="IPR029751">
    <property type="entry name" value="Ribosomal_L25_dom"/>
</dbReference>
<evidence type="ECO:0000256" key="6">
    <source>
        <dbReference type="SAM" id="MobiDB-lite"/>
    </source>
</evidence>
<evidence type="ECO:0000256" key="3">
    <source>
        <dbReference type="ARBA" id="ARBA00022980"/>
    </source>
</evidence>
<dbReference type="InterPro" id="IPR011035">
    <property type="entry name" value="Ribosomal_bL25/Gln-tRNA_synth"/>
</dbReference>
<keyword evidence="10" id="KW-1185">Reference proteome</keyword>
<dbReference type="PANTHER" id="PTHR33284:SF1">
    <property type="entry name" value="RIBOSOMAL PROTEIN L25_GLN-TRNA SYNTHETASE, ANTI-CODON-BINDING DOMAIN-CONTAINING PROTEIN"/>
    <property type="match status" value="1"/>
</dbReference>
<dbReference type="NCBIfam" id="NF004133">
    <property type="entry name" value="PRK05618.2-4"/>
    <property type="match status" value="1"/>
</dbReference>
<name>A0ABR8XSS0_9BACL</name>
<evidence type="ECO:0000256" key="5">
    <source>
        <dbReference type="HAMAP-Rule" id="MF_01334"/>
    </source>
</evidence>
<reference evidence="9 10" key="1">
    <citation type="submission" date="2020-08" db="EMBL/GenBank/DDBJ databases">
        <title>A Genomic Blueprint of the Chicken Gut Microbiome.</title>
        <authorList>
            <person name="Gilroy R."/>
            <person name="Ravi A."/>
            <person name="Getino M."/>
            <person name="Pursley I."/>
            <person name="Horton D.L."/>
            <person name="Alikhan N.-F."/>
            <person name="Baker D."/>
            <person name="Gharbi K."/>
            <person name="Hall N."/>
            <person name="Watson M."/>
            <person name="Adriaenssens E.M."/>
            <person name="Foster-Nyarko E."/>
            <person name="Jarju S."/>
            <person name="Secka A."/>
            <person name="Antonio M."/>
            <person name="Oren A."/>
            <person name="Chaudhuri R."/>
            <person name="La Ragione R.M."/>
            <person name="Hildebrand F."/>
            <person name="Pallen M.J."/>
        </authorList>
    </citation>
    <scope>NUCLEOTIDE SEQUENCE [LARGE SCALE GENOMIC DNA]</scope>
    <source>
        <strain evidence="9 10">Sa1YVA6</strain>
    </source>
</reference>
<dbReference type="CDD" id="cd00495">
    <property type="entry name" value="Ribosomal_L25_TL5_CTC"/>
    <property type="match status" value="1"/>
</dbReference>
<accession>A0ABR8XSS0</accession>
<dbReference type="RefSeq" id="WP_191705480.1">
    <property type="nucleotide sequence ID" value="NZ_JACSPW010000029.1"/>
</dbReference>
<dbReference type="InterPro" id="IPR001021">
    <property type="entry name" value="Ribosomal_bL25_long"/>
</dbReference>
<evidence type="ECO:0000256" key="2">
    <source>
        <dbReference type="ARBA" id="ARBA00022884"/>
    </source>
</evidence>
<dbReference type="Gene3D" id="2.170.120.20">
    <property type="entry name" value="Ribosomal protein L25, beta domain"/>
    <property type="match status" value="1"/>
</dbReference>
<keyword evidence="2 5" id="KW-0694">RNA-binding</keyword>
<comment type="subunit">
    <text evidence="5">Part of the 50S ribosomal subunit; part of the 5S rRNA/L5/L18/L25 subcomplex. Contacts the 5S rRNA. Binds to the 5S rRNA independently of L5 and L18.</text>
</comment>
<evidence type="ECO:0000313" key="9">
    <source>
        <dbReference type="EMBL" id="MBD8035000.1"/>
    </source>
</evidence>
<gene>
    <name evidence="5" type="primary">rplY</name>
    <name evidence="5" type="synonym">ctc</name>
    <name evidence="9" type="ORF">H9632_18230</name>
</gene>
<dbReference type="SUPFAM" id="SSF50715">
    <property type="entry name" value="Ribosomal protein L25-like"/>
    <property type="match status" value="1"/>
</dbReference>
<organism evidence="9 10">
    <name type="scientific">Solibacillus merdavium</name>
    <dbReference type="NCBI Taxonomy" id="2762218"/>
    <lineage>
        <taxon>Bacteria</taxon>
        <taxon>Bacillati</taxon>
        <taxon>Bacillota</taxon>
        <taxon>Bacilli</taxon>
        <taxon>Bacillales</taxon>
        <taxon>Caryophanaceae</taxon>
        <taxon>Solibacillus</taxon>
    </lineage>
</organism>
<dbReference type="Pfam" id="PF01386">
    <property type="entry name" value="Ribosomal_L25p"/>
    <property type="match status" value="1"/>
</dbReference>
<comment type="function">
    <text evidence="5">This is one of the proteins that binds to the 5S RNA in the ribosome where it forms part of the central protuberance.</text>
</comment>
<dbReference type="Pfam" id="PF14693">
    <property type="entry name" value="Ribosomal_TL5_C"/>
    <property type="match status" value="1"/>
</dbReference>
<dbReference type="EMBL" id="JACSPW010000029">
    <property type="protein sequence ID" value="MBD8035000.1"/>
    <property type="molecule type" value="Genomic_DNA"/>
</dbReference>
<feature type="compositionally biased region" description="Basic and acidic residues" evidence="6">
    <location>
        <begin position="204"/>
        <end position="217"/>
    </location>
</feature>
<dbReference type="NCBIfam" id="TIGR00731">
    <property type="entry name" value="bL25_bact_ctc"/>
    <property type="match status" value="1"/>
</dbReference>
<dbReference type="Proteomes" id="UP000600565">
    <property type="component" value="Unassembled WGS sequence"/>
</dbReference>
<feature type="region of interest" description="Disordered" evidence="6">
    <location>
        <begin position="180"/>
        <end position="217"/>
    </location>
</feature>
<keyword evidence="3 5" id="KW-0689">Ribosomal protein</keyword>
<feature type="compositionally biased region" description="Acidic residues" evidence="6">
    <location>
        <begin position="187"/>
        <end position="203"/>
    </location>
</feature>
<dbReference type="Gene3D" id="2.40.240.10">
    <property type="entry name" value="Ribosomal Protein L25, Chain P"/>
    <property type="match status" value="1"/>
</dbReference>
<comment type="similarity">
    <text evidence="5">Belongs to the bacterial ribosomal protein bL25 family. CTC subfamily.</text>
</comment>
<sequence length="217" mass="23530">MTTVLKAKKRDTGKRSILTQLRKEGQLAGVLYGYETNTTPISLDYRETAKIFQTYGTTSVFKVEVDGKRVNAVLTDIQRDAIKGLVKHVDFLAINMKEELEVDVPVALVGTSVGVKEGGVLTQPNHTLKVKVKPNDIPDNVEIDVSGLAVGDTLSVGNVRDQFTEFSIVEDDDYTLATVTPPAAPVEDVDADAENVTADDVEATGEKLTPEKPGRED</sequence>
<dbReference type="InterPro" id="IPR020056">
    <property type="entry name" value="Rbsml_bL25/Gln-tRNA_synth_N"/>
</dbReference>
<keyword evidence="1 5" id="KW-0699">rRNA-binding</keyword>
<evidence type="ECO:0000256" key="1">
    <source>
        <dbReference type="ARBA" id="ARBA00022730"/>
    </source>
</evidence>
<dbReference type="InterPro" id="IPR037121">
    <property type="entry name" value="Ribosomal_bL25_C"/>
</dbReference>
<keyword evidence="4 5" id="KW-0687">Ribonucleoprotein</keyword>
<protein>
    <recommendedName>
        <fullName evidence="5">Large ribosomal subunit protein bL25</fullName>
    </recommendedName>
    <alternativeName>
        <fullName evidence="5">General stress protein CTC</fullName>
    </alternativeName>
</protein>
<evidence type="ECO:0000313" key="10">
    <source>
        <dbReference type="Proteomes" id="UP000600565"/>
    </source>
</evidence>
<evidence type="ECO:0000259" key="7">
    <source>
        <dbReference type="Pfam" id="PF01386"/>
    </source>
</evidence>
<feature type="domain" description="Large ribosomal subunit protein bL25 L25" evidence="7">
    <location>
        <begin position="5"/>
        <end position="91"/>
    </location>
</feature>
<evidence type="ECO:0000256" key="4">
    <source>
        <dbReference type="ARBA" id="ARBA00023274"/>
    </source>
</evidence>
<comment type="caution">
    <text evidence="9">The sequence shown here is derived from an EMBL/GenBank/DDBJ whole genome shotgun (WGS) entry which is preliminary data.</text>
</comment>
<feature type="domain" description="Large ribosomal subunit protein bL25 beta" evidence="8">
    <location>
        <begin position="100"/>
        <end position="182"/>
    </location>
</feature>
<dbReference type="GO" id="GO:0005840">
    <property type="term" value="C:ribosome"/>
    <property type="evidence" value="ECO:0007669"/>
    <property type="project" value="UniProtKB-KW"/>
</dbReference>
<dbReference type="PANTHER" id="PTHR33284">
    <property type="entry name" value="RIBOSOMAL PROTEIN L25/GLN-TRNA SYNTHETASE, ANTI-CODON-BINDING DOMAIN-CONTAINING PROTEIN"/>
    <property type="match status" value="1"/>
</dbReference>
<proteinExistence type="inferred from homology"/>